<feature type="region of interest" description="Disordered" evidence="1">
    <location>
        <begin position="655"/>
        <end position="704"/>
    </location>
</feature>
<evidence type="ECO:0000313" key="3">
    <source>
        <dbReference type="Proteomes" id="UP001430356"/>
    </source>
</evidence>
<evidence type="ECO:0000313" key="2">
    <source>
        <dbReference type="EMBL" id="KAK7194207.1"/>
    </source>
</evidence>
<proteinExistence type="predicted"/>
<sequence length="911" mass="98625">MPQQARLHKSLRGLVGGELYHHTADAIPTTVTPLSNEDSLTETISAYRGSGYLGYFTKAVKAAQATLARDLRDAGVEVPSDAAATHFAGVCGVRSHDETSCPHILSGDEIRRRFLDTEDTATGAGGVKWNRTLVACDPVQTRLRDDCMECFPRMSAVHGGEELVVRVHLFYPNSVPCSSVQDRRARLVTEKQFVPRDARTSQGYHVFHHARRGGFAAAAPDCESMFPYTPKGEESCGFTLEHRCTAVTVETVFVRDPARRQRPLYAEDTAQTRVHFSYLRATAFVTDDELVRHFPLQPADAAAMPAFSDDRDEEKYRVLVRLYLLAHDQGWTATLPHGCPHPLGSARAGMPMLFRYCATEVHVPDRRDASSPVLLQQRLQPDVESQIVRFCFRRVVSEALRRRVVAAAAASPELHTAVVCYLPFGRRPPALTDDQVAVLARLYPDLGIRRPATRRDWARLSGALYQHGVPLLDILAAVGHPLRDAGGAEISTDAYVPYTADMADDYFLVIANRPLRDYMCVMNQRWLCEHLLRPHHRMPISRAAFAAWVRYWDTMVQLKYELQERAAVDVVCAHLGLRLPAGTAGQPAACLVNGRVTDTSGGLVFPELGGQRFRDKSLAGVLPPGAPVLCKAWVEEGGVSLLLVSDPSAFVEALPSSTRPARKEGDDAAAAAAAAESDGVRSNRSRSPEGGDAEEQDTEAAQPSMFATARRTGFGSLGYGVSIRRAPVPVPACYDAGEAPAAEVSRSPSPEAATHGSGGWPAPAQRGRGRGRGRGSASWNGGRPHHHNNGDGEYASTAASRAPPYDQQQWRGGRGRGAAGRARGGGGRGRGAAECESRGFAARRGGQTAAPQRQSSPPKRSHYDVEGDMDGAVGGPGHSRSAGGGRDDCCYDPSYQAPSLLAMAGRRGDRR</sequence>
<dbReference type="AlphaFoldDB" id="A0AAW0EJF1"/>
<reference evidence="2 3" key="1">
    <citation type="journal article" date="2021" name="MBio">
        <title>A New Model Trypanosomatid, Novymonas esmeraldas: Genomic Perception of Its 'Candidatus Pandoraea novymonadis' Endosymbiont.</title>
        <authorList>
            <person name="Zakharova A."/>
            <person name="Saura A."/>
            <person name="Butenko A."/>
            <person name="Podesvova L."/>
            <person name="Warmusova S."/>
            <person name="Kostygov A.Y."/>
            <person name="Nenarokova A."/>
            <person name="Lukes J."/>
            <person name="Opperdoes F.R."/>
            <person name="Yurchenko V."/>
        </authorList>
    </citation>
    <scope>NUCLEOTIDE SEQUENCE [LARGE SCALE GENOMIC DNA]</scope>
    <source>
        <strain evidence="2 3">E262AT.01</strain>
    </source>
</reference>
<dbReference type="EMBL" id="JAECZO010000032">
    <property type="protein sequence ID" value="KAK7194207.1"/>
    <property type="molecule type" value="Genomic_DNA"/>
</dbReference>
<protein>
    <submittedName>
        <fullName evidence="2">Uncharacterized protein</fullName>
    </submittedName>
</protein>
<name>A0AAW0EJF1_9TRYP</name>
<feature type="compositionally biased region" description="Basic and acidic residues" evidence="1">
    <location>
        <begin position="678"/>
        <end position="689"/>
    </location>
</feature>
<keyword evidence="3" id="KW-1185">Reference proteome</keyword>
<gene>
    <name evidence="2" type="ORF">NESM_000334800</name>
</gene>
<comment type="caution">
    <text evidence="2">The sequence shown here is derived from an EMBL/GenBank/DDBJ whole genome shotgun (WGS) entry which is preliminary data.</text>
</comment>
<feature type="region of interest" description="Disordered" evidence="1">
    <location>
        <begin position="741"/>
        <end position="911"/>
    </location>
</feature>
<feature type="compositionally biased region" description="Gly residues" evidence="1">
    <location>
        <begin position="815"/>
        <end position="830"/>
    </location>
</feature>
<evidence type="ECO:0000256" key="1">
    <source>
        <dbReference type="SAM" id="MobiDB-lite"/>
    </source>
</evidence>
<organism evidence="2 3">
    <name type="scientific">Novymonas esmeraldas</name>
    <dbReference type="NCBI Taxonomy" id="1808958"/>
    <lineage>
        <taxon>Eukaryota</taxon>
        <taxon>Discoba</taxon>
        <taxon>Euglenozoa</taxon>
        <taxon>Kinetoplastea</taxon>
        <taxon>Metakinetoplastina</taxon>
        <taxon>Trypanosomatida</taxon>
        <taxon>Trypanosomatidae</taxon>
        <taxon>Novymonas</taxon>
    </lineage>
</organism>
<feature type="compositionally biased region" description="Polar residues" evidence="1">
    <location>
        <begin position="849"/>
        <end position="858"/>
    </location>
</feature>
<dbReference type="Proteomes" id="UP001430356">
    <property type="component" value="Unassembled WGS sequence"/>
</dbReference>
<accession>A0AAW0EJF1</accession>